<evidence type="ECO:0000313" key="3">
    <source>
        <dbReference type="Proteomes" id="UP001285441"/>
    </source>
</evidence>
<keyword evidence="1" id="KW-0732">Signal</keyword>
<keyword evidence="3" id="KW-1185">Reference proteome</keyword>
<name>A0AAE0P114_9PEZI</name>
<protein>
    <submittedName>
        <fullName evidence="2">Uncharacterized protein</fullName>
    </submittedName>
</protein>
<reference evidence="2" key="1">
    <citation type="journal article" date="2023" name="Mol. Phylogenet. Evol.">
        <title>Genome-scale phylogeny and comparative genomics of the fungal order Sordariales.</title>
        <authorList>
            <person name="Hensen N."/>
            <person name="Bonometti L."/>
            <person name="Westerberg I."/>
            <person name="Brannstrom I.O."/>
            <person name="Guillou S."/>
            <person name="Cros-Aarteil S."/>
            <person name="Calhoun S."/>
            <person name="Haridas S."/>
            <person name="Kuo A."/>
            <person name="Mondo S."/>
            <person name="Pangilinan J."/>
            <person name="Riley R."/>
            <person name="LaButti K."/>
            <person name="Andreopoulos B."/>
            <person name="Lipzen A."/>
            <person name="Chen C."/>
            <person name="Yan M."/>
            <person name="Daum C."/>
            <person name="Ng V."/>
            <person name="Clum A."/>
            <person name="Steindorff A."/>
            <person name="Ohm R.A."/>
            <person name="Martin F."/>
            <person name="Silar P."/>
            <person name="Natvig D.O."/>
            <person name="Lalanne C."/>
            <person name="Gautier V."/>
            <person name="Ament-Velasquez S.L."/>
            <person name="Kruys A."/>
            <person name="Hutchinson M.I."/>
            <person name="Powell A.J."/>
            <person name="Barry K."/>
            <person name="Miller A.N."/>
            <person name="Grigoriev I.V."/>
            <person name="Debuchy R."/>
            <person name="Gladieux P."/>
            <person name="Hiltunen Thoren M."/>
            <person name="Johannesson H."/>
        </authorList>
    </citation>
    <scope>NUCLEOTIDE SEQUENCE</scope>
    <source>
        <strain evidence="2">CBS 232.78</strain>
    </source>
</reference>
<reference evidence="2" key="2">
    <citation type="submission" date="2023-06" db="EMBL/GenBank/DDBJ databases">
        <authorList>
            <consortium name="Lawrence Berkeley National Laboratory"/>
            <person name="Haridas S."/>
            <person name="Hensen N."/>
            <person name="Bonometti L."/>
            <person name="Westerberg I."/>
            <person name="Brannstrom I.O."/>
            <person name="Guillou S."/>
            <person name="Cros-Aarteil S."/>
            <person name="Calhoun S."/>
            <person name="Kuo A."/>
            <person name="Mondo S."/>
            <person name="Pangilinan J."/>
            <person name="Riley R."/>
            <person name="LaButti K."/>
            <person name="Andreopoulos B."/>
            <person name="Lipzen A."/>
            <person name="Chen C."/>
            <person name="Yanf M."/>
            <person name="Daum C."/>
            <person name="Ng V."/>
            <person name="Clum A."/>
            <person name="Steindorff A."/>
            <person name="Ohm R."/>
            <person name="Martin F."/>
            <person name="Silar P."/>
            <person name="Natvig D."/>
            <person name="Lalanne C."/>
            <person name="Gautier V."/>
            <person name="Ament-velasquez S.L."/>
            <person name="Kruys A."/>
            <person name="Hutchinson M.I."/>
            <person name="Powell A.J."/>
            <person name="Barry K."/>
            <person name="Miller A.N."/>
            <person name="Grigoriev I.V."/>
            <person name="Debuchy R."/>
            <person name="Gladieux P."/>
            <person name="Thoren M.H."/>
            <person name="Johannesson H."/>
        </authorList>
    </citation>
    <scope>NUCLEOTIDE SEQUENCE</scope>
    <source>
        <strain evidence="2">CBS 232.78</strain>
    </source>
</reference>
<feature type="signal peptide" evidence="1">
    <location>
        <begin position="1"/>
        <end position="18"/>
    </location>
</feature>
<proteinExistence type="predicted"/>
<sequence length="117" mass="12858">MLLHVALACLGLVPFTAYLRPASQGATLDLVKRSITTNCAPAPHQIKGLMQLSRARRLAQTIKGQCAGRTSMIRHDTAAAFYLAGAMGERLSDRIFVPLGRDGGRMERENWRSMSFL</sequence>
<organism evidence="2 3">
    <name type="scientific">Podospora didyma</name>
    <dbReference type="NCBI Taxonomy" id="330526"/>
    <lineage>
        <taxon>Eukaryota</taxon>
        <taxon>Fungi</taxon>
        <taxon>Dikarya</taxon>
        <taxon>Ascomycota</taxon>
        <taxon>Pezizomycotina</taxon>
        <taxon>Sordariomycetes</taxon>
        <taxon>Sordariomycetidae</taxon>
        <taxon>Sordariales</taxon>
        <taxon>Podosporaceae</taxon>
        <taxon>Podospora</taxon>
    </lineage>
</organism>
<gene>
    <name evidence="2" type="ORF">B0H63DRAFT_131815</name>
</gene>
<comment type="caution">
    <text evidence="2">The sequence shown here is derived from an EMBL/GenBank/DDBJ whole genome shotgun (WGS) entry which is preliminary data.</text>
</comment>
<dbReference type="EMBL" id="JAULSW010000002">
    <property type="protein sequence ID" value="KAK3391095.1"/>
    <property type="molecule type" value="Genomic_DNA"/>
</dbReference>
<evidence type="ECO:0000313" key="2">
    <source>
        <dbReference type="EMBL" id="KAK3391095.1"/>
    </source>
</evidence>
<feature type="chain" id="PRO_5041972265" evidence="1">
    <location>
        <begin position="19"/>
        <end position="117"/>
    </location>
</feature>
<dbReference type="AlphaFoldDB" id="A0AAE0P114"/>
<evidence type="ECO:0000256" key="1">
    <source>
        <dbReference type="SAM" id="SignalP"/>
    </source>
</evidence>
<accession>A0AAE0P114</accession>
<dbReference type="Proteomes" id="UP001285441">
    <property type="component" value="Unassembled WGS sequence"/>
</dbReference>